<reference evidence="3" key="1">
    <citation type="submission" date="2017-09" db="EMBL/GenBank/DDBJ databases">
        <authorList>
            <person name="Palmer M."/>
            <person name="Steenkamp E.T."/>
            <person name="Coetzee M.P."/>
            <person name="Avontuur J.R."/>
            <person name="Van Zyl E."/>
            <person name="Chan W.-Y."/>
            <person name="Blom J."/>
            <person name="Venter S.N."/>
        </authorList>
    </citation>
    <scope>NUCLEOTIDE SEQUENCE [LARGE SCALE GENOMIC DNA]</scope>
    <source>
        <strain evidence="3">QC88-366</strain>
    </source>
</reference>
<dbReference type="AlphaFoldDB" id="A0A2K1Q4A9"/>
<accession>A0A2K1Q4A9</accession>
<dbReference type="Proteomes" id="UP000236345">
    <property type="component" value="Unassembled WGS sequence"/>
</dbReference>
<comment type="caution">
    <text evidence="2">The sequence shown here is derived from an EMBL/GenBank/DDBJ whole genome shotgun (WGS) entry which is preliminary data.</text>
</comment>
<feature type="domain" description="CdiI immunity protein" evidence="1">
    <location>
        <begin position="4"/>
        <end position="83"/>
    </location>
</feature>
<name>A0A2K1Q4A9_9GAMM</name>
<protein>
    <recommendedName>
        <fullName evidence="1">CdiI immunity protein domain-containing protein</fullName>
    </recommendedName>
</protein>
<gene>
    <name evidence="2" type="ORF">COO59_20475</name>
</gene>
<evidence type="ECO:0000313" key="2">
    <source>
        <dbReference type="EMBL" id="PNS09879.1"/>
    </source>
</evidence>
<keyword evidence="3" id="KW-1185">Reference proteome</keyword>
<dbReference type="Pfam" id="PF18593">
    <property type="entry name" value="CdiI_2"/>
    <property type="match status" value="1"/>
</dbReference>
<sequence>MILVFFGQDFDIFGETIEEIVHSYKYDYHDADVVSRLRNQITEVLKENDSELTSIMVLLAENQFYPKLWGETWRSFLQRVLAALQ</sequence>
<dbReference type="InterPro" id="IPR041129">
    <property type="entry name" value="CdiI_2"/>
</dbReference>
<evidence type="ECO:0000313" key="3">
    <source>
        <dbReference type="Proteomes" id="UP000236345"/>
    </source>
</evidence>
<dbReference type="EMBL" id="NWUO01000048">
    <property type="protein sequence ID" value="PNS09879.1"/>
    <property type="molecule type" value="Genomic_DNA"/>
</dbReference>
<evidence type="ECO:0000259" key="1">
    <source>
        <dbReference type="Pfam" id="PF18593"/>
    </source>
</evidence>
<proteinExistence type="predicted"/>
<organism evidence="2 3">
    <name type="scientific">Mixta theicola</name>
    <dbReference type="NCBI Taxonomy" id="1458355"/>
    <lineage>
        <taxon>Bacteria</taxon>
        <taxon>Pseudomonadati</taxon>
        <taxon>Pseudomonadota</taxon>
        <taxon>Gammaproteobacteria</taxon>
        <taxon>Enterobacterales</taxon>
        <taxon>Erwiniaceae</taxon>
        <taxon>Mixta</taxon>
    </lineage>
</organism>